<feature type="region of interest" description="Disordered" evidence="1">
    <location>
        <begin position="214"/>
        <end position="233"/>
    </location>
</feature>
<protein>
    <recommendedName>
        <fullName evidence="4">START-2 domain protein</fullName>
    </recommendedName>
</protein>
<dbReference type="PANTHER" id="PTHR34560:SF1">
    <property type="entry name" value="START DOMAIN-CONTAINING PROTEIN"/>
    <property type="match status" value="1"/>
</dbReference>
<sequence>MGLFSVFAPAARAEGAPVAAAESPAGLRGVVQPPSPPECTCFSRFLCDKRVIQEQVFLERHVDAFHLLARLYAQYPPHLLQNDPDLVEVVYRFSLTDSVYRILEQDACAAKLRERPKAFSRLAEKLSFSSLHSAPSCPPREADCARREDEEGGGAGRPEGERRGEGGELASPDAQEKAKSETSLRCCSAETCSLRQFCETGECSCLRLAREWRGPASFPEGPGAPGGRQEGETLTQGGVSVHAADKGQTGAENAANGCSGLPESMRPLAGSLLEAVLAQPIHPLVTGKVPGPWHCAVSDGTMSVYVRNYEDNRELLTFRIEGESDAPLLSILSVLNEVDLFKLWVPYYSQPFKLGLRQADSTSMGRVDQLVQFHVDFPWPFSNRDALFEVWAVDDFERNSQIVVKMTTLDHENPSPRARVPVPKPAKGVERMCVDGSLVISPRGSHSSFLRLVWHENCRMRVPMKMVDFVSSIVAKGAFNSFRAACKTAMDGEHQERRKKNRFLYGFIENRLAEVGLHGEGLDALKADRDLSGSQATAETEVKREVSEKFEQNEDEEEFFDAEEGVEGGGTCAASARRESSEAGSADSGELLACAALTLFTGSYEWL</sequence>
<gene>
    <name evidence="2" type="ORF">BESB_027780</name>
</gene>
<evidence type="ECO:0000256" key="1">
    <source>
        <dbReference type="SAM" id="MobiDB-lite"/>
    </source>
</evidence>
<dbReference type="AlphaFoldDB" id="A0A2A9M6T4"/>
<dbReference type="VEuPathDB" id="ToxoDB:BESB_027780"/>
<evidence type="ECO:0000313" key="3">
    <source>
        <dbReference type="Proteomes" id="UP000224006"/>
    </source>
</evidence>
<dbReference type="RefSeq" id="XP_029215352.1">
    <property type="nucleotide sequence ID" value="XM_029361452.1"/>
</dbReference>
<keyword evidence="3" id="KW-1185">Reference proteome</keyword>
<dbReference type="EMBL" id="NWUJ01000015">
    <property type="protein sequence ID" value="PFH31343.1"/>
    <property type="molecule type" value="Genomic_DNA"/>
</dbReference>
<dbReference type="Proteomes" id="UP000224006">
    <property type="component" value="Unassembled WGS sequence"/>
</dbReference>
<proteinExistence type="predicted"/>
<dbReference type="SUPFAM" id="SSF55961">
    <property type="entry name" value="Bet v1-like"/>
    <property type="match status" value="1"/>
</dbReference>
<accession>A0A2A9M6T4</accession>
<feature type="region of interest" description="Disordered" evidence="1">
    <location>
        <begin position="131"/>
        <end position="176"/>
    </location>
</feature>
<name>A0A2A9M6T4_BESBE</name>
<feature type="region of interest" description="Disordered" evidence="1">
    <location>
        <begin position="533"/>
        <end position="587"/>
    </location>
</feature>
<dbReference type="PANTHER" id="PTHR34560">
    <property type="entry name" value="POLYKETIDE CYCLASE/DEHYDRASE/LIPID TRANSPORT SUPERFAMILY PROTEIN"/>
    <property type="match status" value="1"/>
</dbReference>
<feature type="compositionally biased region" description="Basic and acidic residues" evidence="1">
    <location>
        <begin position="140"/>
        <end position="149"/>
    </location>
</feature>
<dbReference type="STRING" id="94643.A0A2A9M6T4"/>
<evidence type="ECO:0008006" key="4">
    <source>
        <dbReference type="Google" id="ProtNLM"/>
    </source>
</evidence>
<feature type="compositionally biased region" description="Acidic residues" evidence="1">
    <location>
        <begin position="553"/>
        <end position="566"/>
    </location>
</feature>
<evidence type="ECO:0000313" key="2">
    <source>
        <dbReference type="EMBL" id="PFH31343.1"/>
    </source>
</evidence>
<reference evidence="2 3" key="1">
    <citation type="submission" date="2017-09" db="EMBL/GenBank/DDBJ databases">
        <title>Genome sequencing of Besnoitia besnoiti strain Bb-Ger1.</title>
        <authorList>
            <person name="Schares G."/>
            <person name="Venepally P."/>
            <person name="Lorenzi H.A."/>
        </authorList>
    </citation>
    <scope>NUCLEOTIDE SEQUENCE [LARGE SCALE GENOMIC DNA]</scope>
    <source>
        <strain evidence="2 3">Bb-Ger1</strain>
    </source>
</reference>
<organism evidence="2 3">
    <name type="scientific">Besnoitia besnoiti</name>
    <name type="common">Apicomplexan protozoan</name>
    <dbReference type="NCBI Taxonomy" id="94643"/>
    <lineage>
        <taxon>Eukaryota</taxon>
        <taxon>Sar</taxon>
        <taxon>Alveolata</taxon>
        <taxon>Apicomplexa</taxon>
        <taxon>Conoidasida</taxon>
        <taxon>Coccidia</taxon>
        <taxon>Eucoccidiorida</taxon>
        <taxon>Eimeriorina</taxon>
        <taxon>Sarcocystidae</taxon>
        <taxon>Besnoitia</taxon>
    </lineage>
</organism>
<dbReference type="OrthoDB" id="346233at2759"/>
<dbReference type="GeneID" id="40307830"/>
<comment type="caution">
    <text evidence="2">The sequence shown here is derived from an EMBL/GenBank/DDBJ whole genome shotgun (WGS) entry which is preliminary data.</text>
</comment>
<dbReference type="InterPro" id="IPR023393">
    <property type="entry name" value="START-like_dom_sf"/>
</dbReference>
<feature type="compositionally biased region" description="Basic and acidic residues" evidence="1">
    <location>
        <begin position="540"/>
        <end position="552"/>
    </location>
</feature>
<dbReference type="Gene3D" id="3.30.530.20">
    <property type="match status" value="1"/>
</dbReference>
<dbReference type="KEGG" id="bbes:BESB_027780"/>